<dbReference type="GeneID" id="101240402"/>
<evidence type="ECO:0000256" key="1">
    <source>
        <dbReference type="SAM" id="MobiDB-lite"/>
    </source>
</evidence>
<dbReference type="Gene3D" id="2.10.25.10">
    <property type="entry name" value="Laminin"/>
    <property type="match status" value="2"/>
</dbReference>
<dbReference type="InterPro" id="IPR000742">
    <property type="entry name" value="EGF"/>
</dbReference>
<dbReference type="Proteomes" id="UP001652625">
    <property type="component" value="Chromosome 04"/>
</dbReference>
<accession>A0ABM4BQX3</accession>
<evidence type="ECO:0000313" key="4">
    <source>
        <dbReference type="Proteomes" id="UP001652625"/>
    </source>
</evidence>
<evidence type="ECO:0000313" key="5">
    <source>
        <dbReference type="RefSeq" id="XP_065651548.1"/>
    </source>
</evidence>
<organism evidence="4 5">
    <name type="scientific">Hydra vulgaris</name>
    <name type="common">Hydra</name>
    <name type="synonym">Hydra attenuata</name>
    <dbReference type="NCBI Taxonomy" id="6087"/>
    <lineage>
        <taxon>Eukaryota</taxon>
        <taxon>Metazoa</taxon>
        <taxon>Cnidaria</taxon>
        <taxon>Hydrozoa</taxon>
        <taxon>Hydroidolina</taxon>
        <taxon>Anthoathecata</taxon>
        <taxon>Aplanulata</taxon>
        <taxon>Hydridae</taxon>
        <taxon>Hydra</taxon>
    </lineage>
</organism>
<name>A0ABM4BQX3_HYDVU</name>
<feature type="signal peptide" evidence="2">
    <location>
        <begin position="1"/>
        <end position="24"/>
    </location>
</feature>
<dbReference type="SMART" id="SM00181">
    <property type="entry name" value="EGF"/>
    <property type="match status" value="2"/>
</dbReference>
<reference evidence="5" key="1">
    <citation type="submission" date="2025-08" db="UniProtKB">
        <authorList>
            <consortium name="RefSeq"/>
        </authorList>
    </citation>
    <scope>IDENTIFICATION</scope>
</reference>
<feature type="compositionally biased region" description="Low complexity" evidence="1">
    <location>
        <begin position="413"/>
        <end position="432"/>
    </location>
</feature>
<feature type="compositionally biased region" description="Low complexity" evidence="1">
    <location>
        <begin position="443"/>
        <end position="596"/>
    </location>
</feature>
<dbReference type="RefSeq" id="XP_065651548.1">
    <property type="nucleotide sequence ID" value="XM_065795476.1"/>
</dbReference>
<feature type="region of interest" description="Disordered" evidence="1">
    <location>
        <begin position="413"/>
        <end position="607"/>
    </location>
</feature>
<proteinExistence type="predicted"/>
<gene>
    <name evidence="5" type="primary">LOC101240402</name>
</gene>
<feature type="chain" id="PRO_5046765470" evidence="2">
    <location>
        <begin position="25"/>
        <end position="607"/>
    </location>
</feature>
<keyword evidence="4" id="KW-1185">Reference proteome</keyword>
<feature type="compositionally biased region" description="Polar residues" evidence="1">
    <location>
        <begin position="433"/>
        <end position="442"/>
    </location>
</feature>
<feature type="compositionally biased region" description="Polar residues" evidence="1">
    <location>
        <begin position="597"/>
        <end position="607"/>
    </location>
</feature>
<evidence type="ECO:0000259" key="3">
    <source>
        <dbReference type="SMART" id="SM00181"/>
    </source>
</evidence>
<dbReference type="SUPFAM" id="SSF57184">
    <property type="entry name" value="Growth factor receptor domain"/>
    <property type="match status" value="1"/>
</dbReference>
<evidence type="ECO:0000256" key="2">
    <source>
        <dbReference type="SAM" id="SignalP"/>
    </source>
</evidence>
<protein>
    <submittedName>
        <fullName evidence="5">Uncharacterized protein LOC101240402 isoform X4</fullName>
    </submittedName>
</protein>
<feature type="domain" description="EGF-like" evidence="3">
    <location>
        <begin position="252"/>
        <end position="287"/>
    </location>
</feature>
<sequence length="607" mass="66436">MVFNNHIDKTFFCLLQIWFVSVTGLINDSITDSVNMVCPGIYYDSVQNAFHNRILACSFNNHKCRVQNSGFTYSVDNPSKSFPNNSFNPSIGPGYIYGFNEGTFQINIPRGLYTNIKNFNIYITMAIYSESRNKSDFGLFDTQQRFSVEIPSSSYKWDMINIIYDLTNSEMNSGFTFALHTKNVFTRFDDICIYQICKENYNFNAVSNQCEENGCLTKNCQYSCNMKSGKPKCSCPTGYKLSSDNISCFQDLCLSKYCEYQCSVVSGIATCSCPAGFILHTDKISCLQVPTAVSSTSFTIIIPEFSIKKVIVAYYIILVKLSSPALPTRTSTSYTWAEIFNHKDNMYIVGVLDARKKIKSFIVGEGSISNPALQTGAAYTTFVRGIAIDNSTLTSSYSSIVVTKHLTTKFPATTQAPATTKQSSTTTQPPATRKQSPTTTQAPASQKQSPTTTQPPATTKQSSTSAKQSPTTTQSPATTKQSTSIKQSSTTTQAPATTKKSSTSTKQSPTTTQAPATTKQSSTSTKKYPTSTQPPATTKQSSTSTKKYPTSTQPPATTKQSPTTTQPPVSTKKSPTTTKKSPTSTKKSPTNTKESPNSTKQSLTTKI</sequence>
<feature type="domain" description="EGF-like" evidence="3">
    <location>
        <begin position="214"/>
        <end position="249"/>
    </location>
</feature>
<keyword evidence="2" id="KW-0732">Signal</keyword>
<dbReference type="InterPro" id="IPR009030">
    <property type="entry name" value="Growth_fac_rcpt_cys_sf"/>
</dbReference>